<name>A0A4Q7L737_9PSEU</name>
<keyword evidence="2" id="KW-1185">Reference proteome</keyword>
<dbReference type="Proteomes" id="UP000294257">
    <property type="component" value="Unassembled WGS sequence"/>
</dbReference>
<organism evidence="1 2">
    <name type="scientific">Herbihabitans rhizosphaerae</name>
    <dbReference type="NCBI Taxonomy" id="1872711"/>
    <lineage>
        <taxon>Bacteria</taxon>
        <taxon>Bacillati</taxon>
        <taxon>Actinomycetota</taxon>
        <taxon>Actinomycetes</taxon>
        <taxon>Pseudonocardiales</taxon>
        <taxon>Pseudonocardiaceae</taxon>
        <taxon>Herbihabitans</taxon>
    </lineage>
</organism>
<evidence type="ECO:0000313" key="1">
    <source>
        <dbReference type="EMBL" id="RZS45195.1"/>
    </source>
</evidence>
<dbReference type="AlphaFoldDB" id="A0A4Q7L737"/>
<accession>A0A4Q7L737</accession>
<evidence type="ECO:0000313" key="2">
    <source>
        <dbReference type="Proteomes" id="UP000294257"/>
    </source>
</evidence>
<gene>
    <name evidence="1" type="ORF">EV193_1011082</name>
</gene>
<dbReference type="RefSeq" id="WP_130342766.1">
    <property type="nucleotide sequence ID" value="NZ_SGWQ01000001.1"/>
</dbReference>
<protein>
    <submittedName>
        <fullName evidence="1">Uncharacterized protein</fullName>
    </submittedName>
</protein>
<sequence length="148" mass="16596">MVAWLIVCVAVLALLFVTRYLTGRNRVRELEKDFSIEVSRNSSRTLRTAANAACGVLWRVTFTENGLYTRHIFANNIIYVAVSEHPRSPTGCTAKVWTRCRYASDALLFMRPTAYLDTRRKRDKIVASLRAHAWGGPAHPAAGHAHLG</sequence>
<dbReference type="OrthoDB" id="3697781at2"/>
<dbReference type="EMBL" id="SGWQ01000001">
    <property type="protein sequence ID" value="RZS45195.1"/>
    <property type="molecule type" value="Genomic_DNA"/>
</dbReference>
<proteinExistence type="predicted"/>
<comment type="caution">
    <text evidence="1">The sequence shown here is derived from an EMBL/GenBank/DDBJ whole genome shotgun (WGS) entry which is preliminary data.</text>
</comment>
<reference evidence="1 2" key="1">
    <citation type="submission" date="2019-02" db="EMBL/GenBank/DDBJ databases">
        <title>Genomic Encyclopedia of Type Strains, Phase IV (KMG-IV): sequencing the most valuable type-strain genomes for metagenomic binning, comparative biology and taxonomic classification.</title>
        <authorList>
            <person name="Goeker M."/>
        </authorList>
    </citation>
    <scope>NUCLEOTIDE SEQUENCE [LARGE SCALE GENOMIC DNA]</scope>
    <source>
        <strain evidence="1 2">DSM 101727</strain>
    </source>
</reference>